<evidence type="ECO:0000313" key="1">
    <source>
        <dbReference type="EMBL" id="ABK80592.1"/>
    </source>
</evidence>
<organism evidence="1">
    <name type="scientific">uncultured marine Nitrospinaceae bacterium</name>
    <dbReference type="NCBI Taxonomy" id="482920"/>
    <lineage>
        <taxon>Bacteria</taxon>
        <taxon>Pseudomonadati</taxon>
        <taxon>Nitrospinota/Tectimicrobiota group</taxon>
        <taxon>Nitrospinota</taxon>
        <taxon>Nitrospinia</taxon>
        <taxon>Nitrospinales</taxon>
        <taxon>Nitrospinaceae</taxon>
        <taxon>environmental samples</taxon>
    </lineage>
</organism>
<dbReference type="EMBL" id="EF106972">
    <property type="protein sequence ID" value="ABK80592.1"/>
    <property type="molecule type" value="Genomic_DNA"/>
</dbReference>
<proteinExistence type="predicted"/>
<name>A4GIZ9_9BACT</name>
<accession>A4GIZ9</accession>
<dbReference type="AlphaFoldDB" id="A4GIZ9"/>
<protein>
    <submittedName>
        <fullName evidence="1">Uncharacterized protein</fullName>
    </submittedName>
</protein>
<reference evidence="1" key="1">
    <citation type="journal article" date="2007" name="Environ. Microbiol.">
        <title>Quantitative distribution of presumptive archaeal and bacterial nitrifiers in Monterey Bay and the North Pacific Subtropical Gyre.</title>
        <authorList>
            <person name="Mincer T.J."/>
            <person name="Church M.J."/>
            <person name="Taylor L.T."/>
            <person name="Preston C."/>
            <person name="Karl D.M."/>
            <person name="Delong E.F."/>
        </authorList>
    </citation>
    <scope>NUCLEOTIDE SEQUENCE</scope>
</reference>
<sequence>MSSQKGQDLWLVFFRSGKILQIFAVLTGNDPAIDDRLFFSLGIFRASESVRNS</sequence>